<gene>
    <name evidence="3" type="primary">epsJ</name>
</gene>
<dbReference type="CDD" id="cd00761">
    <property type="entry name" value="Glyco_tranf_GTA_type"/>
    <property type="match status" value="1"/>
</dbReference>
<dbReference type="Gene3D" id="3.90.550.10">
    <property type="entry name" value="Spore Coat Polysaccharide Biosynthesis Protein SpsA, Chain A"/>
    <property type="match status" value="1"/>
</dbReference>
<keyword evidence="1" id="KW-0812">Transmembrane</keyword>
<dbReference type="InterPro" id="IPR029044">
    <property type="entry name" value="Nucleotide-diphossugar_trans"/>
</dbReference>
<dbReference type="EC" id="2.4.-.-" evidence="3"/>
<evidence type="ECO:0000313" key="3">
    <source>
        <dbReference type="EMBL" id="ANF29982.1"/>
    </source>
</evidence>
<keyword evidence="3" id="KW-0808">Transferase</keyword>
<evidence type="ECO:0000256" key="1">
    <source>
        <dbReference type="SAM" id="Phobius"/>
    </source>
</evidence>
<sequence length="293" mass="33425">MDKYVLTVIITAYNRAELCLRSLKSVPKLDNIEIIIVDDGSIDNLGELISPLLSDRIKYFYKDNGGAASAKNFGAKKSSGKYILFLDSDDYFSSESAFRNIVDLCKNSTVDFLYSESITVLKNGKVETEETPFKLSKGNIYEYVLASPLNYPGKPSYVFRRLSFLNVSGFDEKTKWGDAVLFWRLFLSNATYQPIKVTNYVYDQSSENSVSRGNHSAEHFSEILDTIYRSYISIESILKLKGYAYNWLIIILALSIKSKKYRMIINIILKLAASPISSFKAVLYILRRRFHRG</sequence>
<dbReference type="Pfam" id="PF00535">
    <property type="entry name" value="Glycos_transf_2"/>
    <property type="match status" value="1"/>
</dbReference>
<dbReference type="AlphaFoldDB" id="A0A172X048"/>
<organism evidence="3">
    <name type="scientific">Hafnia alvei</name>
    <dbReference type="NCBI Taxonomy" id="569"/>
    <lineage>
        <taxon>Bacteria</taxon>
        <taxon>Pseudomonadati</taxon>
        <taxon>Pseudomonadota</taxon>
        <taxon>Gammaproteobacteria</taxon>
        <taxon>Enterobacterales</taxon>
        <taxon>Hafniaceae</taxon>
        <taxon>Hafnia</taxon>
    </lineage>
</organism>
<dbReference type="GO" id="GO:0016758">
    <property type="term" value="F:hexosyltransferase activity"/>
    <property type="evidence" value="ECO:0007669"/>
    <property type="project" value="UniProtKB-ARBA"/>
</dbReference>
<keyword evidence="3" id="KW-0328">Glycosyltransferase</keyword>
<dbReference type="PANTHER" id="PTHR22916">
    <property type="entry name" value="GLYCOSYLTRANSFERASE"/>
    <property type="match status" value="1"/>
</dbReference>
<name>A0A172X048_HAFAL</name>
<evidence type="ECO:0000259" key="2">
    <source>
        <dbReference type="Pfam" id="PF00535"/>
    </source>
</evidence>
<protein>
    <submittedName>
        <fullName evidence="3">Putative glycosyltransferase EpsJ</fullName>
        <ecNumber evidence="3">2.4.-.-</ecNumber>
    </submittedName>
</protein>
<dbReference type="RefSeq" id="WP_025798190.1">
    <property type="nucleotide sequence ID" value="NZ_CP078562.1"/>
</dbReference>
<reference evidence="3" key="1">
    <citation type="journal article" date="2016" name="PLoS ONE">
        <title>Genetic Diversity of O-Antigens in Hafnia alvei and the Development of a Suspension Array for Serotype Detection.</title>
        <authorList>
            <person name="Duan Z."/>
            <person name="Niedziela T."/>
            <person name="Lugowski C."/>
            <person name="Cao B."/>
            <person name="Wang T."/>
            <person name="Xu L."/>
            <person name="Yang B."/>
            <person name="Liu B."/>
            <person name="Wang L."/>
        </authorList>
    </citation>
    <scope>NUCLEOTIDE SEQUENCE</scope>
    <source>
        <strain evidence="3">PCM1202</strain>
    </source>
</reference>
<keyword evidence="1" id="KW-1133">Transmembrane helix</keyword>
<proteinExistence type="predicted"/>
<accession>A0A172X048</accession>
<dbReference type="EMBL" id="KX117084">
    <property type="protein sequence ID" value="ANF29982.1"/>
    <property type="molecule type" value="Genomic_DNA"/>
</dbReference>
<feature type="domain" description="Glycosyltransferase 2-like" evidence="2">
    <location>
        <begin position="7"/>
        <end position="112"/>
    </location>
</feature>
<dbReference type="SUPFAM" id="SSF53448">
    <property type="entry name" value="Nucleotide-diphospho-sugar transferases"/>
    <property type="match status" value="1"/>
</dbReference>
<dbReference type="PANTHER" id="PTHR22916:SF3">
    <property type="entry name" value="UDP-GLCNAC:BETAGAL BETA-1,3-N-ACETYLGLUCOSAMINYLTRANSFERASE-LIKE PROTEIN 1"/>
    <property type="match status" value="1"/>
</dbReference>
<feature type="transmembrane region" description="Helical" evidence="1">
    <location>
        <begin position="264"/>
        <end position="286"/>
    </location>
</feature>
<dbReference type="InterPro" id="IPR001173">
    <property type="entry name" value="Glyco_trans_2-like"/>
</dbReference>
<keyword evidence="1" id="KW-0472">Membrane</keyword>